<evidence type="ECO:0000256" key="1">
    <source>
        <dbReference type="SAM" id="MobiDB-lite"/>
    </source>
</evidence>
<reference evidence="3 4" key="1">
    <citation type="submission" date="2017-06" db="EMBL/GenBank/DDBJ databases">
        <title>Comparative genomic analysis of Ambrosia Fusariam Clade fungi.</title>
        <authorList>
            <person name="Stajich J.E."/>
            <person name="Carrillo J."/>
            <person name="Kijimoto T."/>
            <person name="Eskalen A."/>
            <person name="O'Donnell K."/>
            <person name="Kasson M."/>
        </authorList>
    </citation>
    <scope>NUCLEOTIDE SEQUENCE [LARGE SCALE GENOMIC DNA]</scope>
    <source>
        <strain evidence="3">UCR3666</strain>
    </source>
</reference>
<feature type="region of interest" description="Disordered" evidence="1">
    <location>
        <begin position="1"/>
        <end position="22"/>
    </location>
</feature>
<organism evidence="3 4">
    <name type="scientific">Fusarium kuroshium</name>
    <dbReference type="NCBI Taxonomy" id="2010991"/>
    <lineage>
        <taxon>Eukaryota</taxon>
        <taxon>Fungi</taxon>
        <taxon>Dikarya</taxon>
        <taxon>Ascomycota</taxon>
        <taxon>Pezizomycotina</taxon>
        <taxon>Sordariomycetes</taxon>
        <taxon>Hypocreomycetidae</taxon>
        <taxon>Hypocreales</taxon>
        <taxon>Nectriaceae</taxon>
        <taxon>Fusarium</taxon>
        <taxon>Fusarium solani species complex</taxon>
    </lineage>
</organism>
<sequence>MSNRAPQTNTPSRESSSKESLYTGATPIRFASRSTGGDVLMLDPRNVQQWQLDAYQARLDEQMAKYKDRVQELESFIENSVSNKVGDQIAVKEELEMLKGEIGKMQAKKKKGGCFPWKTFVVILVGVVFFSSYAGDGYAGESIF</sequence>
<feature type="transmembrane region" description="Helical" evidence="2">
    <location>
        <begin position="115"/>
        <end position="134"/>
    </location>
</feature>
<dbReference type="EMBL" id="NKUJ01000546">
    <property type="protein sequence ID" value="RMJ03264.1"/>
    <property type="molecule type" value="Genomic_DNA"/>
</dbReference>
<keyword evidence="4" id="KW-1185">Reference proteome</keyword>
<accession>A0A3M2RDR7</accession>
<keyword evidence="2" id="KW-0812">Transmembrane</keyword>
<dbReference type="Proteomes" id="UP000277212">
    <property type="component" value="Unassembled WGS sequence"/>
</dbReference>
<dbReference type="OrthoDB" id="5056520at2759"/>
<keyword evidence="2" id="KW-1133">Transmembrane helix</keyword>
<proteinExistence type="predicted"/>
<comment type="caution">
    <text evidence="3">The sequence shown here is derived from an EMBL/GenBank/DDBJ whole genome shotgun (WGS) entry which is preliminary data.</text>
</comment>
<protein>
    <submittedName>
        <fullName evidence="3">Uncharacterized protein</fullName>
    </submittedName>
</protein>
<keyword evidence="2" id="KW-0472">Membrane</keyword>
<evidence type="ECO:0000313" key="3">
    <source>
        <dbReference type="EMBL" id="RMJ03264.1"/>
    </source>
</evidence>
<evidence type="ECO:0000313" key="4">
    <source>
        <dbReference type="Proteomes" id="UP000277212"/>
    </source>
</evidence>
<evidence type="ECO:0000256" key="2">
    <source>
        <dbReference type="SAM" id="Phobius"/>
    </source>
</evidence>
<gene>
    <name evidence="3" type="ORF">CDV36_015211</name>
</gene>
<name>A0A3M2RDR7_9HYPO</name>
<feature type="compositionally biased region" description="Polar residues" evidence="1">
    <location>
        <begin position="1"/>
        <end position="20"/>
    </location>
</feature>
<dbReference type="AlphaFoldDB" id="A0A3M2RDR7"/>